<evidence type="ECO:0000313" key="1">
    <source>
        <dbReference type="EMBL" id="KAK7402873.1"/>
    </source>
</evidence>
<reference evidence="1 2" key="1">
    <citation type="journal article" date="2025" name="Microbiol. Resour. Announc.">
        <title>Draft genome sequences for Neonectria magnoliae and Neonectria punicea, canker pathogens of Liriodendron tulipifera and Acer saccharum in West Virginia.</title>
        <authorList>
            <person name="Petronek H.M."/>
            <person name="Kasson M.T."/>
            <person name="Metheny A.M."/>
            <person name="Stauder C.M."/>
            <person name="Lovett B."/>
            <person name="Lynch S.C."/>
            <person name="Garnas J.R."/>
            <person name="Kasson L.R."/>
            <person name="Stajich J.E."/>
        </authorList>
    </citation>
    <scope>NUCLEOTIDE SEQUENCE [LARGE SCALE GENOMIC DNA]</scope>
    <source>
        <strain evidence="1 2">NRRL 64653</strain>
    </source>
</reference>
<protein>
    <submittedName>
        <fullName evidence="1">Uncharacterized protein</fullName>
    </submittedName>
</protein>
<dbReference type="SUPFAM" id="SSF56601">
    <property type="entry name" value="beta-lactamase/transpeptidase-like"/>
    <property type="match status" value="1"/>
</dbReference>
<organism evidence="1 2">
    <name type="scientific">Neonectria punicea</name>
    <dbReference type="NCBI Taxonomy" id="979145"/>
    <lineage>
        <taxon>Eukaryota</taxon>
        <taxon>Fungi</taxon>
        <taxon>Dikarya</taxon>
        <taxon>Ascomycota</taxon>
        <taxon>Pezizomycotina</taxon>
        <taxon>Sordariomycetes</taxon>
        <taxon>Hypocreomycetidae</taxon>
        <taxon>Hypocreales</taxon>
        <taxon>Nectriaceae</taxon>
        <taxon>Neonectria</taxon>
    </lineage>
</organism>
<gene>
    <name evidence="1" type="ORF">QQX98_011358</name>
</gene>
<dbReference type="InterPro" id="IPR012338">
    <property type="entry name" value="Beta-lactam/transpept-like"/>
</dbReference>
<evidence type="ECO:0000313" key="2">
    <source>
        <dbReference type="Proteomes" id="UP001498476"/>
    </source>
</evidence>
<dbReference type="Proteomes" id="UP001498476">
    <property type="component" value="Unassembled WGS sequence"/>
</dbReference>
<comment type="caution">
    <text evidence="1">The sequence shown here is derived from an EMBL/GenBank/DDBJ whole genome shotgun (WGS) entry which is preliminary data.</text>
</comment>
<name>A0ABR1GMC0_9HYPO</name>
<accession>A0ABR1GMC0</accession>
<proteinExistence type="predicted"/>
<sequence>MGLISTLNDMAKLTLDLPQPESKLLKAESLTELFTPQFEPDSAPAQLLAYGATRV</sequence>
<dbReference type="Gene3D" id="3.40.710.10">
    <property type="entry name" value="DD-peptidase/beta-lactamase superfamily"/>
    <property type="match status" value="1"/>
</dbReference>
<dbReference type="EMBL" id="JAZAVJ010000276">
    <property type="protein sequence ID" value="KAK7402873.1"/>
    <property type="molecule type" value="Genomic_DNA"/>
</dbReference>
<keyword evidence="2" id="KW-1185">Reference proteome</keyword>